<dbReference type="EMBL" id="AGNL01022893">
    <property type="protein sequence ID" value="EJK59451.1"/>
    <property type="molecule type" value="Genomic_DNA"/>
</dbReference>
<protein>
    <submittedName>
        <fullName evidence="1">Uncharacterized protein</fullName>
    </submittedName>
</protein>
<evidence type="ECO:0000313" key="1">
    <source>
        <dbReference type="EMBL" id="EJK59451.1"/>
    </source>
</evidence>
<sequence>NRLGLSHTGSSPVGVALPFAQAILTLRRDNPLGQRQCVTTETMHTSFYSLARNRLGLSHTGSSPVGVALPFAQAILTLRRDNPFGQQIDWVYPTQAQVLSASRFLLPKPFRSNFGDNRVGLLVKLRIGLPWRFNAYTTSMAVTVFLCKDRGFELANPLC</sequence>
<name>K0SES6_THAOC</name>
<accession>K0SES6</accession>
<dbReference type="Proteomes" id="UP000266841">
    <property type="component" value="Unassembled WGS sequence"/>
</dbReference>
<evidence type="ECO:0000313" key="2">
    <source>
        <dbReference type="Proteomes" id="UP000266841"/>
    </source>
</evidence>
<gene>
    <name evidence="1" type="ORF">THAOC_20327</name>
</gene>
<feature type="non-terminal residue" evidence="1">
    <location>
        <position position="1"/>
    </location>
</feature>
<keyword evidence="2" id="KW-1185">Reference proteome</keyword>
<dbReference type="AlphaFoldDB" id="K0SES6"/>
<proteinExistence type="predicted"/>
<comment type="caution">
    <text evidence="1">The sequence shown here is derived from an EMBL/GenBank/DDBJ whole genome shotgun (WGS) entry which is preliminary data.</text>
</comment>
<reference evidence="1 2" key="1">
    <citation type="journal article" date="2012" name="Genome Biol.">
        <title>Genome and low-iron response of an oceanic diatom adapted to chronic iron limitation.</title>
        <authorList>
            <person name="Lommer M."/>
            <person name="Specht M."/>
            <person name="Roy A.S."/>
            <person name="Kraemer L."/>
            <person name="Andreson R."/>
            <person name="Gutowska M.A."/>
            <person name="Wolf J."/>
            <person name="Bergner S.V."/>
            <person name="Schilhabel M.B."/>
            <person name="Klostermeier U.C."/>
            <person name="Beiko R.G."/>
            <person name="Rosenstiel P."/>
            <person name="Hippler M."/>
            <person name="Laroche J."/>
        </authorList>
    </citation>
    <scope>NUCLEOTIDE SEQUENCE [LARGE SCALE GENOMIC DNA]</scope>
    <source>
        <strain evidence="1 2">CCMP1005</strain>
    </source>
</reference>
<organism evidence="1 2">
    <name type="scientific">Thalassiosira oceanica</name>
    <name type="common">Marine diatom</name>
    <dbReference type="NCBI Taxonomy" id="159749"/>
    <lineage>
        <taxon>Eukaryota</taxon>
        <taxon>Sar</taxon>
        <taxon>Stramenopiles</taxon>
        <taxon>Ochrophyta</taxon>
        <taxon>Bacillariophyta</taxon>
        <taxon>Coscinodiscophyceae</taxon>
        <taxon>Thalassiosirophycidae</taxon>
        <taxon>Thalassiosirales</taxon>
        <taxon>Thalassiosiraceae</taxon>
        <taxon>Thalassiosira</taxon>
    </lineage>
</organism>